<dbReference type="OrthoDB" id="1009at2759"/>
<gene>
    <name evidence="3" type="ORF">BDZ94DRAFT_1316664</name>
</gene>
<dbReference type="GO" id="GO:0016651">
    <property type="term" value="F:oxidoreductase activity, acting on NAD(P)H"/>
    <property type="evidence" value="ECO:0007669"/>
    <property type="project" value="InterPro"/>
</dbReference>
<name>A0A9P6CK34_9AGAR</name>
<dbReference type="GO" id="GO:0051287">
    <property type="term" value="F:NAD binding"/>
    <property type="evidence" value="ECO:0007669"/>
    <property type="project" value="InterPro"/>
</dbReference>
<proteinExistence type="inferred from homology"/>
<dbReference type="GO" id="GO:0006120">
    <property type="term" value="P:mitochondrial electron transport, NADH to ubiquinone"/>
    <property type="evidence" value="ECO:0007669"/>
    <property type="project" value="TreeGrafter"/>
</dbReference>
<keyword evidence="4" id="KW-1185">Reference proteome</keyword>
<dbReference type="InterPro" id="IPR001135">
    <property type="entry name" value="NADH_Q_OxRdtase_suD"/>
</dbReference>
<evidence type="ECO:0000256" key="1">
    <source>
        <dbReference type="ARBA" id="ARBA00005769"/>
    </source>
</evidence>
<dbReference type="GO" id="GO:0005739">
    <property type="term" value="C:mitochondrion"/>
    <property type="evidence" value="ECO:0007669"/>
    <property type="project" value="GOC"/>
</dbReference>
<feature type="domain" description="NADH-quinone oxidoreductase subunit D" evidence="2">
    <location>
        <begin position="9"/>
        <end position="89"/>
    </location>
</feature>
<comment type="caution">
    <text evidence="3">The sequence shown here is derived from an EMBL/GenBank/DDBJ whole genome shotgun (WGS) entry which is preliminary data.</text>
</comment>
<comment type="similarity">
    <text evidence="1">Belongs to the complex I 49 kDa subunit family.</text>
</comment>
<feature type="domain" description="NADH-quinone oxidoreductase subunit D" evidence="2">
    <location>
        <begin position="106"/>
        <end position="178"/>
    </location>
</feature>
<organism evidence="3 4">
    <name type="scientific">Collybia nuda</name>
    <dbReference type="NCBI Taxonomy" id="64659"/>
    <lineage>
        <taxon>Eukaryota</taxon>
        <taxon>Fungi</taxon>
        <taxon>Dikarya</taxon>
        <taxon>Basidiomycota</taxon>
        <taxon>Agaricomycotina</taxon>
        <taxon>Agaricomycetes</taxon>
        <taxon>Agaricomycetidae</taxon>
        <taxon>Agaricales</taxon>
        <taxon>Tricholomatineae</taxon>
        <taxon>Clitocybaceae</taxon>
        <taxon>Collybia</taxon>
    </lineage>
</organism>
<dbReference type="Proteomes" id="UP000807353">
    <property type="component" value="Unassembled WGS sequence"/>
</dbReference>
<accession>A0A9P6CK34</accession>
<sequence length="188" mass="21426">MAVLSHAMDIGALTTFLWGMEEREKLMEFYQRASGARFHAAYIRPGGVSLDLPHGLLSDIFQRATQFSGRVDEIEEVFTSNRIWKGRTRPNATSERGSMGFKEGGAVEFDIPVGKNGDSYDRYMCRVQEMRESLKIIHQCLDKMPSGVIKIDDHKLVPPPRASMKENMEALIHHFKVHSLCITQLHQY</sequence>
<protein>
    <submittedName>
        <fullName evidence="3">Nife hydrogenase-like protein</fullName>
    </submittedName>
</protein>
<dbReference type="SUPFAM" id="SSF56762">
    <property type="entry name" value="HydB/Nqo4-like"/>
    <property type="match status" value="1"/>
</dbReference>
<dbReference type="InterPro" id="IPR029014">
    <property type="entry name" value="NiFe-Hase_large"/>
</dbReference>
<dbReference type="InterPro" id="IPR022885">
    <property type="entry name" value="NDH1_su_D/H"/>
</dbReference>
<evidence type="ECO:0000313" key="3">
    <source>
        <dbReference type="EMBL" id="KAF9469491.1"/>
    </source>
</evidence>
<dbReference type="PANTHER" id="PTHR11993">
    <property type="entry name" value="NADH-UBIQUINONE OXIDOREDUCTASE 49 KDA SUBUNIT"/>
    <property type="match status" value="1"/>
</dbReference>
<evidence type="ECO:0000313" key="4">
    <source>
        <dbReference type="Proteomes" id="UP000807353"/>
    </source>
</evidence>
<dbReference type="Pfam" id="PF00346">
    <property type="entry name" value="Complex1_49kDa"/>
    <property type="match status" value="2"/>
</dbReference>
<dbReference type="EMBL" id="MU150229">
    <property type="protein sequence ID" value="KAF9469491.1"/>
    <property type="molecule type" value="Genomic_DNA"/>
</dbReference>
<evidence type="ECO:0000259" key="2">
    <source>
        <dbReference type="Pfam" id="PF00346"/>
    </source>
</evidence>
<dbReference type="GO" id="GO:0048038">
    <property type="term" value="F:quinone binding"/>
    <property type="evidence" value="ECO:0007669"/>
    <property type="project" value="InterPro"/>
</dbReference>
<dbReference type="PANTHER" id="PTHR11993:SF10">
    <property type="entry name" value="NADH DEHYDROGENASE [UBIQUINONE] IRON-SULFUR PROTEIN 2, MITOCHONDRIAL"/>
    <property type="match status" value="1"/>
</dbReference>
<reference evidence="3" key="1">
    <citation type="submission" date="2020-11" db="EMBL/GenBank/DDBJ databases">
        <authorList>
            <consortium name="DOE Joint Genome Institute"/>
            <person name="Ahrendt S."/>
            <person name="Riley R."/>
            <person name="Andreopoulos W."/>
            <person name="Labutti K."/>
            <person name="Pangilinan J."/>
            <person name="Ruiz-Duenas F.J."/>
            <person name="Barrasa J.M."/>
            <person name="Sanchez-Garcia M."/>
            <person name="Camarero S."/>
            <person name="Miyauchi S."/>
            <person name="Serrano A."/>
            <person name="Linde D."/>
            <person name="Babiker R."/>
            <person name="Drula E."/>
            <person name="Ayuso-Fernandez I."/>
            <person name="Pacheco R."/>
            <person name="Padilla G."/>
            <person name="Ferreira P."/>
            <person name="Barriuso J."/>
            <person name="Kellner H."/>
            <person name="Castanera R."/>
            <person name="Alfaro M."/>
            <person name="Ramirez L."/>
            <person name="Pisabarro A.G."/>
            <person name="Kuo A."/>
            <person name="Tritt A."/>
            <person name="Lipzen A."/>
            <person name="He G."/>
            <person name="Yan M."/>
            <person name="Ng V."/>
            <person name="Cullen D."/>
            <person name="Martin F."/>
            <person name="Rosso M.-N."/>
            <person name="Henrissat B."/>
            <person name="Hibbett D."/>
            <person name="Martinez A.T."/>
            <person name="Grigoriev I.V."/>
        </authorList>
    </citation>
    <scope>NUCLEOTIDE SEQUENCE</scope>
    <source>
        <strain evidence="3">CBS 247.69</strain>
    </source>
</reference>
<dbReference type="Gene3D" id="1.10.645.10">
    <property type="entry name" value="Cytochrome-c3 Hydrogenase, chain B"/>
    <property type="match status" value="1"/>
</dbReference>
<dbReference type="AlphaFoldDB" id="A0A9P6CK34"/>